<evidence type="ECO:0000313" key="2">
    <source>
        <dbReference type="EMBL" id="UOO92163.1"/>
    </source>
</evidence>
<name>A0ABY4EC45_VITST</name>
<feature type="transmembrane region" description="Helical" evidence="1">
    <location>
        <begin position="164"/>
        <end position="185"/>
    </location>
</feature>
<dbReference type="RefSeq" id="WP_019958230.1">
    <property type="nucleotide sequence ID" value="NZ_CP091512.1"/>
</dbReference>
<evidence type="ECO:0000256" key="1">
    <source>
        <dbReference type="SAM" id="Phobius"/>
    </source>
</evidence>
<dbReference type="Proteomes" id="UP000832034">
    <property type="component" value="Chromosome"/>
</dbReference>
<dbReference type="EMBL" id="CP091512">
    <property type="protein sequence ID" value="UOO92163.1"/>
    <property type="molecule type" value="Genomic_DNA"/>
</dbReference>
<protein>
    <submittedName>
        <fullName evidence="2">Metal-dependent hydrolase</fullName>
    </submittedName>
</protein>
<keyword evidence="1" id="KW-1133">Transmembrane helix</keyword>
<evidence type="ECO:0000313" key="3">
    <source>
        <dbReference type="Proteomes" id="UP000832034"/>
    </source>
</evidence>
<dbReference type="PANTHER" id="PTHR40031">
    <property type="entry name" value="HYPOTHETICAL MEMBRANE SPANNING PROTEIN"/>
    <property type="match status" value="1"/>
</dbReference>
<keyword evidence="3" id="KW-1185">Reference proteome</keyword>
<dbReference type="Pfam" id="PF04307">
    <property type="entry name" value="YdjM"/>
    <property type="match status" value="1"/>
</dbReference>
<feature type="transmembrane region" description="Helical" evidence="1">
    <location>
        <begin position="94"/>
        <end position="120"/>
    </location>
</feature>
<dbReference type="GO" id="GO:0016787">
    <property type="term" value="F:hydrolase activity"/>
    <property type="evidence" value="ECO:0007669"/>
    <property type="project" value="UniProtKB-KW"/>
</dbReference>
<dbReference type="InterPro" id="IPR053170">
    <property type="entry name" value="Transcription_regulator"/>
</dbReference>
<reference evidence="2" key="1">
    <citation type="submission" date="2021-12" db="EMBL/GenBank/DDBJ databases">
        <authorList>
            <person name="Veyrier F.J."/>
        </authorList>
    </citation>
    <scope>NUCLEOTIDE SEQUENCE</scope>
    <source>
        <strain evidence="2">SAG 1488-6</strain>
    </source>
</reference>
<feature type="transmembrane region" description="Helical" evidence="1">
    <location>
        <begin position="61"/>
        <end position="79"/>
    </location>
</feature>
<keyword evidence="1" id="KW-0472">Membrane</keyword>
<proteinExistence type="predicted"/>
<sequence length="338" mass="38440">MDSLTQLLTGAVIAAAIVPRRHRRAALAAGAALGTLPDLDVIPLNLLNDNPVIKMTVHRSISHSLLLLPLVAILIWWFCRSRVGSRTSEAPKRWFWAIFLALVTHPILDCFNVYGTWLFWPFGEQTIMWGNMFVIDPMFTLPLLFGALWAWLWPQAWVSQKILLSSLALSGLYLAWSLAAQMYVWQKVDAQLSQMRLDAAPRLIGATPLNTLLWQVVVQTPDGVLSGDYSLLQDAADQPIAWVKVESDVVALKAAEHWQSVQRLQRFNQGFQIATVQDNQLIISDVRMGRYPNYTFNFVVGQWQNGQWQELAMPVQKQTRADVPQEWAYLKQRIWGIH</sequence>
<keyword evidence="1" id="KW-0812">Transmembrane</keyword>
<dbReference type="InterPro" id="IPR007404">
    <property type="entry name" value="YdjM-like"/>
</dbReference>
<reference evidence="2" key="2">
    <citation type="journal article" date="2022" name="Res Sq">
        <title>Evolution of multicellular longitudinally dividing oral cavity symbionts (Neisseriaceae).</title>
        <authorList>
            <person name="Nyongesa S."/>
            <person name="Weber P."/>
            <person name="Bernet E."/>
            <person name="Pullido F."/>
            <person name="Nieckarz M."/>
            <person name="Delaby M."/>
            <person name="Nieves C."/>
            <person name="Viehboeck T."/>
            <person name="Krause N."/>
            <person name="Rivera-Millot A."/>
            <person name="Nakamura A."/>
            <person name="Vischer N."/>
            <person name="VanNieuwenhze M."/>
            <person name="Brun Y."/>
            <person name="Cava F."/>
            <person name="Bulgheresi S."/>
            <person name="Veyrier F."/>
        </authorList>
    </citation>
    <scope>NUCLEOTIDE SEQUENCE</scope>
    <source>
        <strain evidence="2">SAG 1488-6</strain>
    </source>
</reference>
<dbReference type="PANTHER" id="PTHR40031:SF1">
    <property type="entry name" value="MEMBRANE-BOUND METAL-DEPENDENT HYDROLASE"/>
    <property type="match status" value="1"/>
</dbReference>
<gene>
    <name evidence="2" type="ORF">LVJ81_11155</name>
</gene>
<organism evidence="2 3">
    <name type="scientific">Vitreoscilla stercoraria</name>
    <dbReference type="NCBI Taxonomy" id="61"/>
    <lineage>
        <taxon>Bacteria</taxon>
        <taxon>Pseudomonadati</taxon>
        <taxon>Pseudomonadota</taxon>
        <taxon>Betaproteobacteria</taxon>
        <taxon>Neisseriales</taxon>
        <taxon>Neisseriaceae</taxon>
        <taxon>Vitreoscilla</taxon>
    </lineage>
</organism>
<feature type="transmembrane region" description="Helical" evidence="1">
    <location>
        <begin position="132"/>
        <end position="152"/>
    </location>
</feature>
<keyword evidence="2" id="KW-0378">Hydrolase</keyword>
<accession>A0ABY4EC45</accession>